<keyword evidence="7" id="KW-0997">Cell inner membrane</keyword>
<dbReference type="PANTHER" id="PTHR33778">
    <property type="entry name" value="PROTEIN MGTC"/>
    <property type="match status" value="1"/>
</dbReference>
<evidence type="ECO:0000256" key="1">
    <source>
        <dbReference type="ARBA" id="ARBA00004651"/>
    </source>
</evidence>
<proteinExistence type="inferred from homology"/>
<evidence type="ECO:0000313" key="10">
    <source>
        <dbReference type="Proteomes" id="UP000541470"/>
    </source>
</evidence>
<dbReference type="PANTHER" id="PTHR33778:SF1">
    <property type="entry name" value="MAGNESIUM TRANSPORTER YHID-RELATED"/>
    <property type="match status" value="1"/>
</dbReference>
<dbReference type="AlphaFoldDB" id="A0A7Y0AZ42"/>
<protein>
    <recommendedName>
        <fullName evidence="7">Protein MgtC</fullName>
    </recommendedName>
</protein>
<dbReference type="InterPro" id="IPR049177">
    <property type="entry name" value="MgtC_SapB_SrpB_YhiD_N"/>
</dbReference>
<evidence type="ECO:0000256" key="2">
    <source>
        <dbReference type="ARBA" id="ARBA00009298"/>
    </source>
</evidence>
<accession>A0A7Y0AZ42</accession>
<feature type="transmembrane region" description="Helical" evidence="7">
    <location>
        <begin position="45"/>
        <end position="63"/>
    </location>
</feature>
<keyword evidence="5 7" id="KW-1133">Transmembrane helix</keyword>
<evidence type="ECO:0000256" key="3">
    <source>
        <dbReference type="ARBA" id="ARBA00022475"/>
    </source>
</evidence>
<gene>
    <name evidence="9" type="ORF">HHL25_17830</name>
</gene>
<keyword evidence="3" id="KW-1003">Cell membrane</keyword>
<evidence type="ECO:0000256" key="7">
    <source>
        <dbReference type="RuleBase" id="RU365041"/>
    </source>
</evidence>
<comment type="subcellular location">
    <subcellularLocation>
        <location evidence="7">Cell inner membrane</location>
        <topology evidence="7">Multi-pass membrane protein</topology>
    </subcellularLocation>
    <subcellularLocation>
        <location evidence="1">Cell membrane</location>
        <topology evidence="1">Multi-pass membrane protein</topology>
    </subcellularLocation>
</comment>
<evidence type="ECO:0000256" key="6">
    <source>
        <dbReference type="ARBA" id="ARBA00023136"/>
    </source>
</evidence>
<evidence type="ECO:0000256" key="5">
    <source>
        <dbReference type="ARBA" id="ARBA00022989"/>
    </source>
</evidence>
<sequence length="166" mass="17779">MTLAPYFATETWLPLTVIVLRLLVAMLCGGAIGYERERKNRSAGLRTHILVCLSSAIVAILTIEIAHHDAFQGESARIDPLRLIEAITAGVAFLAAGLIVFSKGEVRGLTTGAGLWFSGAIGLSSGLGFWQISLLATAFALVVLWLLHAVEARFCNRAEDPGPHPE</sequence>
<comment type="caution">
    <text evidence="9">The sequence shown here is derived from an EMBL/GenBank/DDBJ whole genome shotgun (WGS) entry which is preliminary data.</text>
</comment>
<feature type="transmembrane region" description="Helical" evidence="7">
    <location>
        <begin position="129"/>
        <end position="147"/>
    </location>
</feature>
<keyword evidence="6 7" id="KW-0472">Membrane</keyword>
<keyword evidence="10" id="KW-1185">Reference proteome</keyword>
<organism evidence="9 10">
    <name type="scientific">Rhizobium terricola</name>
    <dbReference type="NCBI Taxonomy" id="2728849"/>
    <lineage>
        <taxon>Bacteria</taxon>
        <taxon>Pseudomonadati</taxon>
        <taxon>Pseudomonadota</taxon>
        <taxon>Alphaproteobacteria</taxon>
        <taxon>Hyphomicrobiales</taxon>
        <taxon>Rhizobiaceae</taxon>
        <taxon>Rhizobium/Agrobacterium group</taxon>
        <taxon>Rhizobium</taxon>
    </lineage>
</organism>
<comment type="similarity">
    <text evidence="2 7">Belongs to the MgtC/SapB family.</text>
</comment>
<dbReference type="EMBL" id="JABBGK010000004">
    <property type="protein sequence ID" value="NML75995.1"/>
    <property type="molecule type" value="Genomic_DNA"/>
</dbReference>
<feature type="transmembrane region" description="Helical" evidence="7">
    <location>
        <begin position="106"/>
        <end position="123"/>
    </location>
</feature>
<feature type="transmembrane region" description="Helical" evidence="7">
    <location>
        <begin position="83"/>
        <end position="101"/>
    </location>
</feature>
<dbReference type="GO" id="GO:0005886">
    <property type="term" value="C:plasma membrane"/>
    <property type="evidence" value="ECO:0007669"/>
    <property type="project" value="UniProtKB-SubCell"/>
</dbReference>
<dbReference type="RefSeq" id="WP_169594158.1">
    <property type="nucleotide sequence ID" value="NZ_JABBGK010000004.1"/>
</dbReference>
<evidence type="ECO:0000259" key="8">
    <source>
        <dbReference type="Pfam" id="PF02308"/>
    </source>
</evidence>
<feature type="domain" description="MgtC/SapB/SrpB/YhiD N-terminal" evidence="8">
    <location>
        <begin position="22"/>
        <end position="151"/>
    </location>
</feature>
<dbReference type="Pfam" id="PF02308">
    <property type="entry name" value="MgtC"/>
    <property type="match status" value="1"/>
</dbReference>
<reference evidence="9 10" key="1">
    <citation type="submission" date="2020-04" db="EMBL/GenBank/DDBJ databases">
        <title>Rhizobium sp. S-51 isolated from soil.</title>
        <authorList>
            <person name="Dahal R.H."/>
        </authorList>
    </citation>
    <scope>NUCLEOTIDE SEQUENCE [LARGE SCALE GENOMIC DNA]</scope>
    <source>
        <strain evidence="9 10">S-51</strain>
    </source>
</reference>
<evidence type="ECO:0000256" key="4">
    <source>
        <dbReference type="ARBA" id="ARBA00022692"/>
    </source>
</evidence>
<evidence type="ECO:0000313" key="9">
    <source>
        <dbReference type="EMBL" id="NML75995.1"/>
    </source>
</evidence>
<feature type="transmembrane region" description="Helical" evidence="7">
    <location>
        <begin position="12"/>
        <end position="33"/>
    </location>
</feature>
<dbReference type="Proteomes" id="UP000541470">
    <property type="component" value="Unassembled WGS sequence"/>
</dbReference>
<dbReference type="InterPro" id="IPR003416">
    <property type="entry name" value="MgtC/SapB/SrpB/YhiD_fam"/>
</dbReference>
<keyword evidence="4 7" id="KW-0812">Transmembrane</keyword>
<dbReference type="PRINTS" id="PR01837">
    <property type="entry name" value="MGTCSAPBPROT"/>
</dbReference>
<name>A0A7Y0AZ42_9HYPH</name>